<accession>A0A7W8QH44</accession>
<evidence type="ECO:0000313" key="1">
    <source>
        <dbReference type="EMBL" id="MBB5429678.1"/>
    </source>
</evidence>
<comment type="caution">
    <text evidence="1">The sequence shown here is derived from an EMBL/GenBank/DDBJ whole genome shotgun (WGS) entry which is preliminary data.</text>
</comment>
<organism evidence="1 2">
    <name type="scientific">Paraburkholderia atlantica</name>
    <dbReference type="NCBI Taxonomy" id="2654982"/>
    <lineage>
        <taxon>Bacteria</taxon>
        <taxon>Pseudomonadati</taxon>
        <taxon>Pseudomonadota</taxon>
        <taxon>Betaproteobacteria</taxon>
        <taxon>Burkholderiales</taxon>
        <taxon>Burkholderiaceae</taxon>
        <taxon>Paraburkholderia</taxon>
    </lineage>
</organism>
<reference evidence="1 2" key="1">
    <citation type="submission" date="2020-08" db="EMBL/GenBank/DDBJ databases">
        <title>Genomic Encyclopedia of Type Strains, Phase IV (KMG-V): Genome sequencing to study the core and pangenomes of soil and plant-associated prokaryotes.</title>
        <authorList>
            <person name="Whitman W."/>
        </authorList>
    </citation>
    <scope>NUCLEOTIDE SEQUENCE [LARGE SCALE GENOMIC DNA]</scope>
    <source>
        <strain evidence="1 2">JPY158</strain>
    </source>
</reference>
<keyword evidence="2" id="KW-1185">Reference proteome</keyword>
<sequence>MKFLIPCSTLTLSQKEQSFTLTDGSFLVKATLALAPPPDPADSDARARTIKAGKGTLHRAVIELRRSAIRGFEVMAVTVLQSWLDAQASFPYTLVAIKLTIVSDRGPVAALVPVSASYAYADAADGDGDGVLALLCRVAAGADNAGQLLPEVNPSALGGGASAMLLGKDVVLRLADLALSRVSWPGAGAARGQFTSALLIPVELTEGV</sequence>
<dbReference type="AlphaFoldDB" id="A0A7W8QH44"/>
<protein>
    <recommendedName>
        <fullName evidence="3">TULIP family P47-like protein</fullName>
    </recommendedName>
</protein>
<name>A0A7W8QH44_PARAM</name>
<evidence type="ECO:0000313" key="2">
    <source>
        <dbReference type="Proteomes" id="UP000592780"/>
    </source>
</evidence>
<dbReference type="EMBL" id="JACHDD010000041">
    <property type="protein sequence ID" value="MBB5429678.1"/>
    <property type="molecule type" value="Genomic_DNA"/>
</dbReference>
<gene>
    <name evidence="1" type="ORF">HDG40_007876</name>
</gene>
<evidence type="ECO:0008006" key="3">
    <source>
        <dbReference type="Google" id="ProtNLM"/>
    </source>
</evidence>
<dbReference type="Proteomes" id="UP000592780">
    <property type="component" value="Unassembled WGS sequence"/>
</dbReference>
<proteinExistence type="predicted"/>